<dbReference type="OrthoDB" id="3780941at2759"/>
<evidence type="ECO:0000256" key="1">
    <source>
        <dbReference type="ARBA" id="ARBA00022786"/>
    </source>
</evidence>
<evidence type="ECO:0008006" key="5">
    <source>
        <dbReference type="Google" id="ProtNLM"/>
    </source>
</evidence>
<dbReference type="InterPro" id="IPR018860">
    <property type="entry name" value="APC_suCDC26"/>
</dbReference>
<keyword evidence="1" id="KW-0833">Ubl conjugation pathway</keyword>
<gene>
    <name evidence="3" type="ORF">PDIGIT_LOCUS1767</name>
</gene>
<name>A0A9W4XKT5_9PLEO</name>
<feature type="region of interest" description="Disordered" evidence="2">
    <location>
        <begin position="1"/>
        <end position="70"/>
    </location>
</feature>
<reference evidence="3" key="1">
    <citation type="submission" date="2023-01" db="EMBL/GenBank/DDBJ databases">
        <authorList>
            <person name="Van Ghelder C."/>
            <person name="Rancurel C."/>
        </authorList>
    </citation>
    <scope>NUCLEOTIDE SEQUENCE</scope>
    <source>
        <strain evidence="3">CNCM I-4278</strain>
    </source>
</reference>
<feature type="compositionally biased region" description="Polar residues" evidence="2">
    <location>
        <begin position="34"/>
        <end position="45"/>
    </location>
</feature>
<evidence type="ECO:0000313" key="4">
    <source>
        <dbReference type="Proteomes" id="UP001152607"/>
    </source>
</evidence>
<dbReference type="AlphaFoldDB" id="A0A9W4XKT5"/>
<proteinExistence type="predicted"/>
<keyword evidence="4" id="KW-1185">Reference proteome</keyword>
<dbReference type="GO" id="GO:0005680">
    <property type="term" value="C:anaphase-promoting complex"/>
    <property type="evidence" value="ECO:0007669"/>
    <property type="project" value="InterPro"/>
</dbReference>
<feature type="compositionally biased region" description="Basic and acidic residues" evidence="2">
    <location>
        <begin position="20"/>
        <end position="33"/>
    </location>
</feature>
<sequence>MLRRPATTIQLTSADLEQYEANRQRKNWEKQQQREATSPSTNDGSEQGKSKESTKPTQSDRIMGGGAQGR</sequence>
<organism evidence="3 4">
    <name type="scientific">Periconia digitata</name>
    <dbReference type="NCBI Taxonomy" id="1303443"/>
    <lineage>
        <taxon>Eukaryota</taxon>
        <taxon>Fungi</taxon>
        <taxon>Dikarya</taxon>
        <taxon>Ascomycota</taxon>
        <taxon>Pezizomycotina</taxon>
        <taxon>Dothideomycetes</taxon>
        <taxon>Pleosporomycetidae</taxon>
        <taxon>Pleosporales</taxon>
        <taxon>Massarineae</taxon>
        <taxon>Periconiaceae</taxon>
        <taxon>Periconia</taxon>
    </lineage>
</organism>
<dbReference type="EMBL" id="CAOQHR010000001">
    <property type="protein sequence ID" value="CAI6272158.1"/>
    <property type="molecule type" value="Genomic_DNA"/>
</dbReference>
<protein>
    <recommendedName>
        <fullName evidence="5">Anaphase-promoting complex subunit CDC26</fullName>
    </recommendedName>
</protein>
<evidence type="ECO:0000313" key="3">
    <source>
        <dbReference type="EMBL" id="CAI6272158.1"/>
    </source>
</evidence>
<accession>A0A9W4XKT5</accession>
<dbReference type="Pfam" id="PF10471">
    <property type="entry name" value="ANAPC_CDC26"/>
    <property type="match status" value="1"/>
</dbReference>
<dbReference type="GO" id="GO:0031145">
    <property type="term" value="P:anaphase-promoting complex-dependent catabolic process"/>
    <property type="evidence" value="ECO:0007669"/>
    <property type="project" value="InterPro"/>
</dbReference>
<dbReference type="Proteomes" id="UP001152607">
    <property type="component" value="Unassembled WGS sequence"/>
</dbReference>
<evidence type="ECO:0000256" key="2">
    <source>
        <dbReference type="SAM" id="MobiDB-lite"/>
    </source>
</evidence>
<comment type="caution">
    <text evidence="3">The sequence shown here is derived from an EMBL/GenBank/DDBJ whole genome shotgun (WGS) entry which is preliminary data.</text>
</comment>